<protein>
    <recommendedName>
        <fullName evidence="4">Serum paraoxonase/arylesterase family protein</fullName>
    </recommendedName>
</protein>
<feature type="signal peptide" evidence="1">
    <location>
        <begin position="1"/>
        <end position="16"/>
    </location>
</feature>
<accession>A0A9W8TRJ5</accession>
<evidence type="ECO:0000313" key="3">
    <source>
        <dbReference type="Proteomes" id="UP001148614"/>
    </source>
</evidence>
<name>A0A9W8TRJ5_9PEZI</name>
<dbReference type="PANTHER" id="PTHR11799">
    <property type="entry name" value="PARAOXONASE"/>
    <property type="match status" value="1"/>
</dbReference>
<keyword evidence="3" id="KW-1185">Reference proteome</keyword>
<dbReference type="AlphaFoldDB" id="A0A9W8TRJ5"/>
<dbReference type="InterPro" id="IPR011042">
    <property type="entry name" value="6-blade_b-propeller_TolB-like"/>
</dbReference>
<proteinExistence type="predicted"/>
<evidence type="ECO:0000313" key="2">
    <source>
        <dbReference type="EMBL" id="KAJ3579520.1"/>
    </source>
</evidence>
<dbReference type="VEuPathDB" id="FungiDB:F4678DRAFT_285719"/>
<dbReference type="Gene3D" id="2.120.10.30">
    <property type="entry name" value="TolB, C-terminal domain"/>
    <property type="match status" value="1"/>
</dbReference>
<comment type="caution">
    <text evidence="2">The sequence shown here is derived from an EMBL/GenBank/DDBJ whole genome shotgun (WGS) entry which is preliminary data.</text>
</comment>
<dbReference type="EMBL" id="JANPWZ010000087">
    <property type="protein sequence ID" value="KAJ3579520.1"/>
    <property type="molecule type" value="Genomic_DNA"/>
</dbReference>
<evidence type="ECO:0000256" key="1">
    <source>
        <dbReference type="SAM" id="SignalP"/>
    </source>
</evidence>
<reference evidence="2" key="1">
    <citation type="submission" date="2022-07" db="EMBL/GenBank/DDBJ databases">
        <title>Genome Sequence of Xylaria arbuscula.</title>
        <authorList>
            <person name="Buettner E."/>
        </authorList>
    </citation>
    <scope>NUCLEOTIDE SEQUENCE</scope>
    <source>
        <strain evidence="2">VT107</strain>
    </source>
</reference>
<sequence>MAVFLYFVVTLLSALGAWLYPPVRHLTTILGFRPFESLTNVYGVETHFIPDTAACEDLEYHASSGMLYTACVGELERARTWMPGAGVLERPDRPPFGALVVIDPTTLKSQKLTLENFEGPFSTHGIGLYTPPSKPDVVYVFAINHLPNPRWTPGSKTEEKAASQIELFVHTVGSSTARHLRTIVHPLIRTPNDLLAISENEFLATNDHHYRDGVGRLLEEFVHWTSWTDLVHVRFNDESVDVAVALDVIPTNNGLGWGPDQQVIVSDAAGGHVYFASLPSPENRTMTVSHYIPIDCVVDNANYFTDPYAGVDGKDYSGYIMPGLADATQFLRGYGDPEFKAPISGEVWYLPAIAGKNKDIDGKKLRKLIFRDDGHTIRSVTTAVIVAIDPSKNEGKREGWLFVTSVIGAQMLATRIDFETALV</sequence>
<dbReference type="Proteomes" id="UP001148614">
    <property type="component" value="Unassembled WGS sequence"/>
</dbReference>
<dbReference type="SUPFAM" id="SSF63829">
    <property type="entry name" value="Calcium-dependent phosphotriesterase"/>
    <property type="match status" value="1"/>
</dbReference>
<organism evidence="2 3">
    <name type="scientific">Xylaria arbuscula</name>
    <dbReference type="NCBI Taxonomy" id="114810"/>
    <lineage>
        <taxon>Eukaryota</taxon>
        <taxon>Fungi</taxon>
        <taxon>Dikarya</taxon>
        <taxon>Ascomycota</taxon>
        <taxon>Pezizomycotina</taxon>
        <taxon>Sordariomycetes</taxon>
        <taxon>Xylariomycetidae</taxon>
        <taxon>Xylariales</taxon>
        <taxon>Xylariaceae</taxon>
        <taxon>Xylaria</taxon>
    </lineage>
</organism>
<keyword evidence="1" id="KW-0732">Signal</keyword>
<dbReference type="InterPro" id="IPR051288">
    <property type="entry name" value="Serum_paraoxonase/arylesterase"/>
</dbReference>
<gene>
    <name evidence="2" type="ORF">NPX13_g1042</name>
</gene>
<feature type="chain" id="PRO_5040844941" description="Serum paraoxonase/arylesterase family protein" evidence="1">
    <location>
        <begin position="17"/>
        <end position="423"/>
    </location>
</feature>
<dbReference type="PANTHER" id="PTHR11799:SF12">
    <property type="entry name" value="PARAOXONASE-RELATED"/>
    <property type="match status" value="1"/>
</dbReference>
<evidence type="ECO:0008006" key="4">
    <source>
        <dbReference type="Google" id="ProtNLM"/>
    </source>
</evidence>